<protein>
    <submittedName>
        <fullName evidence="2">Uncharacterized protein</fullName>
    </submittedName>
</protein>
<reference evidence="2" key="1">
    <citation type="submission" date="2022-11" db="UniProtKB">
        <authorList>
            <consortium name="WormBaseParasite"/>
        </authorList>
    </citation>
    <scope>IDENTIFICATION</scope>
</reference>
<evidence type="ECO:0000313" key="2">
    <source>
        <dbReference type="WBParaSite" id="JU765_v2.g9436.t1"/>
    </source>
</evidence>
<dbReference type="WBParaSite" id="JU765_v2.g9436.t1">
    <property type="protein sequence ID" value="JU765_v2.g9436.t1"/>
    <property type="gene ID" value="JU765_v2.g9436"/>
</dbReference>
<dbReference type="Proteomes" id="UP000887576">
    <property type="component" value="Unplaced"/>
</dbReference>
<accession>A0AC34RQZ2</accession>
<sequence>DGIISLYEMEQFYEEVSDKLITKRFGALQFKDVINQVLDMVNPKDGKIRRSDLKQCKLAHKFFNTFVNVNKYVEQESDSFADLLAVRESDWEQFSARQYKHFLELEAEYERMENE</sequence>
<name>A0AC34RQZ2_9BILA</name>
<proteinExistence type="predicted"/>
<organism evidence="1 2">
    <name type="scientific">Panagrolaimus sp. JU765</name>
    <dbReference type="NCBI Taxonomy" id="591449"/>
    <lineage>
        <taxon>Eukaryota</taxon>
        <taxon>Metazoa</taxon>
        <taxon>Ecdysozoa</taxon>
        <taxon>Nematoda</taxon>
        <taxon>Chromadorea</taxon>
        <taxon>Rhabditida</taxon>
        <taxon>Tylenchina</taxon>
        <taxon>Panagrolaimomorpha</taxon>
        <taxon>Panagrolaimoidea</taxon>
        <taxon>Panagrolaimidae</taxon>
        <taxon>Panagrolaimus</taxon>
    </lineage>
</organism>
<evidence type="ECO:0000313" key="1">
    <source>
        <dbReference type="Proteomes" id="UP000887576"/>
    </source>
</evidence>